<feature type="region of interest" description="Disordered" evidence="1">
    <location>
        <begin position="85"/>
        <end position="109"/>
    </location>
</feature>
<keyword evidence="2" id="KW-0812">Transmembrane</keyword>
<feature type="compositionally biased region" description="Basic and acidic residues" evidence="1">
    <location>
        <begin position="86"/>
        <end position="102"/>
    </location>
</feature>
<protein>
    <submittedName>
        <fullName evidence="3">Uncharacterized protein</fullName>
    </submittedName>
</protein>
<organism evidence="3 4">
    <name type="scientific">Rhizopogon vinicolor AM-OR11-026</name>
    <dbReference type="NCBI Taxonomy" id="1314800"/>
    <lineage>
        <taxon>Eukaryota</taxon>
        <taxon>Fungi</taxon>
        <taxon>Dikarya</taxon>
        <taxon>Basidiomycota</taxon>
        <taxon>Agaricomycotina</taxon>
        <taxon>Agaricomycetes</taxon>
        <taxon>Agaricomycetidae</taxon>
        <taxon>Boletales</taxon>
        <taxon>Suillineae</taxon>
        <taxon>Rhizopogonaceae</taxon>
        <taxon>Rhizopogon</taxon>
    </lineage>
</organism>
<evidence type="ECO:0000313" key="3">
    <source>
        <dbReference type="EMBL" id="OAX35523.1"/>
    </source>
</evidence>
<sequence length="125" mass="13432">MAADRLRGHAQWINALAVNSTGTLVASALMITMYASGCTQIAGPSLYSNIPNHCALLLSPWMTSTSLAEVKMTGWVIPEDVLLQDAPKEQASEDTSSERASEEQATSKYQHGETYLVLASQVICS</sequence>
<evidence type="ECO:0000256" key="1">
    <source>
        <dbReference type="SAM" id="MobiDB-lite"/>
    </source>
</evidence>
<keyword evidence="2" id="KW-1133">Transmembrane helix</keyword>
<keyword evidence="4" id="KW-1185">Reference proteome</keyword>
<dbReference type="EMBL" id="KV448492">
    <property type="protein sequence ID" value="OAX35523.1"/>
    <property type="molecule type" value="Genomic_DNA"/>
</dbReference>
<keyword evidence="2" id="KW-0472">Membrane</keyword>
<gene>
    <name evidence="3" type="ORF">K503DRAFT_802762</name>
</gene>
<dbReference type="AlphaFoldDB" id="A0A1B7MSE3"/>
<evidence type="ECO:0000313" key="4">
    <source>
        <dbReference type="Proteomes" id="UP000092154"/>
    </source>
</evidence>
<proteinExistence type="predicted"/>
<evidence type="ECO:0000256" key="2">
    <source>
        <dbReference type="SAM" id="Phobius"/>
    </source>
</evidence>
<dbReference type="Proteomes" id="UP000092154">
    <property type="component" value="Unassembled WGS sequence"/>
</dbReference>
<name>A0A1B7MSE3_9AGAM</name>
<feature type="transmembrane region" description="Helical" evidence="2">
    <location>
        <begin position="12"/>
        <end position="35"/>
    </location>
</feature>
<dbReference type="InParanoid" id="A0A1B7MSE3"/>
<reference evidence="3 4" key="1">
    <citation type="submission" date="2016-06" db="EMBL/GenBank/DDBJ databases">
        <title>Comparative genomics of the ectomycorrhizal sister species Rhizopogon vinicolor and Rhizopogon vesiculosus (Basidiomycota: Boletales) reveals a divergence of the mating type B locus.</title>
        <authorList>
            <consortium name="DOE Joint Genome Institute"/>
            <person name="Mujic A.B."/>
            <person name="Kuo A."/>
            <person name="Tritt A."/>
            <person name="Lipzen A."/>
            <person name="Chen C."/>
            <person name="Johnson J."/>
            <person name="Sharma A."/>
            <person name="Barry K."/>
            <person name="Grigoriev I.V."/>
            <person name="Spatafora J.W."/>
        </authorList>
    </citation>
    <scope>NUCLEOTIDE SEQUENCE [LARGE SCALE GENOMIC DNA]</scope>
    <source>
        <strain evidence="3 4">AM-OR11-026</strain>
    </source>
</reference>
<accession>A0A1B7MSE3</accession>